<dbReference type="InterPro" id="IPR018042">
    <property type="entry name" value="Aspartate_kinase_CS"/>
</dbReference>
<comment type="pathway">
    <text evidence="3 15">Amino-acid biosynthesis; L-methionine biosynthesis via de novo pathway; L-homoserine from L-aspartate: step 1/3.</text>
</comment>
<evidence type="ECO:0000256" key="10">
    <source>
        <dbReference type="ARBA" id="ARBA00022840"/>
    </source>
</evidence>
<reference evidence="19" key="1">
    <citation type="submission" date="2023-12" db="EMBL/GenBank/DDBJ databases">
        <title>Novel isolates from deep terrestrial aquifers shed light on the physiology and ecology of the class Limnochordia.</title>
        <authorList>
            <person name="Karnachuk O.V."/>
            <person name="Lukina A.P."/>
            <person name="Avakyan M.R."/>
            <person name="Kadnikov V."/>
            <person name="Begmatov S."/>
            <person name="Beletsky A.V."/>
            <person name="Mardanov A.V."/>
            <person name="Ravin N.V."/>
        </authorList>
    </citation>
    <scope>NUCLEOTIDE SEQUENCE [LARGE SCALE GENOMIC DNA]</scope>
    <source>
        <strain evidence="19">LN</strain>
    </source>
</reference>
<comment type="similarity">
    <text evidence="5 14">Belongs to the aspartokinase family.</text>
</comment>
<accession>A0ABZ1BLM3</accession>
<sequence length="410" mass="43311">MRIVVQKFGGTSVASEERRRQVAEHIRRAREEGHAVVAVVSAMGRRGEPYATDTLLDLLTHVAAPHAPDPREQDQLLSCGEIVACAVVAQTLLREGLPAISLTGAQAGIVTDGRYGEARILRVKTDVLHRLLSAGKVPVVAGFQGVSEDGEVTTLGRGGSDTTAAALGVALGAELVEIYTDVDGMKAADPRLVPEAPTLSGVTYREASELAHLGARVIHPRAVEIAMEGHVPLRIRRTGSDDPGTLVWDRPHGGRIEIRSDRPVVGVAHVAPLTQVVVSGHRDFNEGSLNARMLEAVARRGVSIDLILVSPHQLMFTVPEGAAASVQEALADFDVEVALTGRLAKVSVVGAGMHGVPGVMARIARALTGAGVEILQTSDSHASISCLVDADRLPQAIRALFEEFELGKGR</sequence>
<evidence type="ECO:0000256" key="11">
    <source>
        <dbReference type="ARBA" id="ARBA00022915"/>
    </source>
</evidence>
<dbReference type="RefSeq" id="WP_324667675.1">
    <property type="nucleotide sequence ID" value="NZ_CP141614.1"/>
</dbReference>
<keyword evidence="19" id="KW-1185">Reference proteome</keyword>
<evidence type="ECO:0000256" key="3">
    <source>
        <dbReference type="ARBA" id="ARBA00004986"/>
    </source>
</evidence>
<dbReference type="InterPro" id="IPR001048">
    <property type="entry name" value="Asp/Glu/Uridylate_kinase"/>
</dbReference>
<evidence type="ECO:0000256" key="15">
    <source>
        <dbReference type="RuleBase" id="RU004249"/>
    </source>
</evidence>
<evidence type="ECO:0000256" key="4">
    <source>
        <dbReference type="ARBA" id="ARBA00005139"/>
    </source>
</evidence>
<dbReference type="Gene3D" id="3.30.2130.10">
    <property type="entry name" value="VC0802-like"/>
    <property type="match status" value="1"/>
</dbReference>
<evidence type="ECO:0000256" key="2">
    <source>
        <dbReference type="ARBA" id="ARBA00004766"/>
    </source>
</evidence>
<organism evidence="18 19">
    <name type="scientific">Geochorda subterranea</name>
    <dbReference type="NCBI Taxonomy" id="3109564"/>
    <lineage>
        <taxon>Bacteria</taxon>
        <taxon>Bacillati</taxon>
        <taxon>Bacillota</taxon>
        <taxon>Limnochordia</taxon>
        <taxon>Limnochordales</taxon>
        <taxon>Geochordaceae</taxon>
        <taxon>Geochorda</taxon>
    </lineage>
</organism>
<evidence type="ECO:0000256" key="7">
    <source>
        <dbReference type="ARBA" id="ARBA00022679"/>
    </source>
</evidence>
<dbReference type="Gene3D" id="3.40.1160.10">
    <property type="entry name" value="Acetylglutamate kinase-like"/>
    <property type="match status" value="1"/>
</dbReference>
<proteinExistence type="inferred from homology"/>
<keyword evidence="10" id="KW-0067">ATP-binding</keyword>
<keyword evidence="9 14" id="KW-0418">Kinase</keyword>
<keyword evidence="11" id="KW-0220">Diaminopimelate biosynthesis</keyword>
<evidence type="ECO:0000256" key="9">
    <source>
        <dbReference type="ARBA" id="ARBA00022777"/>
    </source>
</evidence>
<dbReference type="NCBIfam" id="NF006068">
    <property type="entry name" value="PRK08210.1"/>
    <property type="match status" value="1"/>
</dbReference>
<gene>
    <name evidence="18" type="primary">dapG</name>
    <name evidence="18" type="ORF">VLY81_08185</name>
</gene>
<dbReference type="Proteomes" id="UP001333102">
    <property type="component" value="Chromosome"/>
</dbReference>
<evidence type="ECO:0000313" key="19">
    <source>
        <dbReference type="Proteomes" id="UP001333102"/>
    </source>
</evidence>
<evidence type="ECO:0000313" key="18">
    <source>
        <dbReference type="EMBL" id="WRP13430.1"/>
    </source>
</evidence>
<comment type="function">
    <text evidence="1">Catalyzes the phosphorylation of the beta-carboxyl group of aspartic acid with ATP to yield 4-phospho-L-aspartate, which is involved in the branched biosynthetic pathway leading to the biosynthesis of amino acids threonine, isoleucine and methionine.</text>
</comment>
<comment type="catalytic activity">
    <reaction evidence="13 14">
        <text>L-aspartate + ATP = 4-phospho-L-aspartate + ADP</text>
        <dbReference type="Rhea" id="RHEA:23776"/>
        <dbReference type="ChEBI" id="CHEBI:29991"/>
        <dbReference type="ChEBI" id="CHEBI:30616"/>
        <dbReference type="ChEBI" id="CHEBI:57535"/>
        <dbReference type="ChEBI" id="CHEBI:456216"/>
        <dbReference type="EC" id="2.7.2.4"/>
    </reaction>
</comment>
<dbReference type="PROSITE" id="PS00324">
    <property type="entry name" value="ASPARTOKINASE"/>
    <property type="match status" value="1"/>
</dbReference>
<dbReference type="InterPro" id="IPR036393">
    <property type="entry name" value="AceGlu_kinase-like_sf"/>
</dbReference>
<keyword evidence="8" id="KW-0547">Nucleotide-binding</keyword>
<evidence type="ECO:0000256" key="6">
    <source>
        <dbReference type="ARBA" id="ARBA00022605"/>
    </source>
</evidence>
<evidence type="ECO:0000256" key="14">
    <source>
        <dbReference type="RuleBase" id="RU003448"/>
    </source>
</evidence>
<dbReference type="GO" id="GO:0004072">
    <property type="term" value="F:aspartate kinase activity"/>
    <property type="evidence" value="ECO:0007669"/>
    <property type="project" value="UniProtKB-EC"/>
</dbReference>
<dbReference type="EC" id="2.7.2.4" evidence="14"/>
<dbReference type="NCBIfam" id="TIGR00657">
    <property type="entry name" value="asp_kinases"/>
    <property type="match status" value="1"/>
</dbReference>
<evidence type="ECO:0000256" key="1">
    <source>
        <dbReference type="ARBA" id="ARBA00003121"/>
    </source>
</evidence>
<dbReference type="EMBL" id="CP141614">
    <property type="protein sequence ID" value="WRP13430.1"/>
    <property type="molecule type" value="Genomic_DNA"/>
</dbReference>
<dbReference type="Pfam" id="PF13840">
    <property type="entry name" value="ACT_7"/>
    <property type="match status" value="1"/>
</dbReference>
<evidence type="ECO:0000259" key="17">
    <source>
        <dbReference type="Pfam" id="PF13840"/>
    </source>
</evidence>
<evidence type="ECO:0000256" key="5">
    <source>
        <dbReference type="ARBA" id="ARBA00010122"/>
    </source>
</evidence>
<keyword evidence="7 14" id="KW-0808">Transferase</keyword>
<evidence type="ECO:0000256" key="12">
    <source>
        <dbReference type="ARBA" id="ARBA00023154"/>
    </source>
</evidence>
<evidence type="ECO:0000259" key="16">
    <source>
        <dbReference type="Pfam" id="PF00696"/>
    </source>
</evidence>
<dbReference type="PANTHER" id="PTHR21499:SF3">
    <property type="entry name" value="ASPARTOKINASE"/>
    <property type="match status" value="1"/>
</dbReference>
<feature type="domain" description="CASTOR ACT" evidence="17">
    <location>
        <begin position="342"/>
        <end position="400"/>
    </location>
</feature>
<protein>
    <recommendedName>
        <fullName evidence="14">Aspartokinase</fullName>
        <ecNumber evidence="14">2.7.2.4</ecNumber>
    </recommendedName>
</protein>
<evidence type="ECO:0000256" key="8">
    <source>
        <dbReference type="ARBA" id="ARBA00022741"/>
    </source>
</evidence>
<dbReference type="InterPro" id="IPR045865">
    <property type="entry name" value="ACT-like_dom_sf"/>
</dbReference>
<dbReference type="SUPFAM" id="SSF53633">
    <property type="entry name" value="Carbamate kinase-like"/>
    <property type="match status" value="1"/>
</dbReference>
<dbReference type="InterPro" id="IPR027795">
    <property type="entry name" value="CASTOR_ACT_dom"/>
</dbReference>
<comment type="pathway">
    <text evidence="4 15">Amino-acid biosynthesis; L-threonine biosynthesis; L-threonine from L-aspartate: step 1/5.</text>
</comment>
<dbReference type="PANTHER" id="PTHR21499">
    <property type="entry name" value="ASPARTATE KINASE"/>
    <property type="match status" value="1"/>
</dbReference>
<dbReference type="InterPro" id="IPR001341">
    <property type="entry name" value="Asp_kinase"/>
</dbReference>
<dbReference type="Pfam" id="PF00696">
    <property type="entry name" value="AA_kinase"/>
    <property type="match status" value="1"/>
</dbReference>
<keyword evidence="6 15" id="KW-0028">Amino-acid biosynthesis</keyword>
<feature type="domain" description="Aspartate/glutamate/uridylate kinase" evidence="16">
    <location>
        <begin position="3"/>
        <end position="236"/>
    </location>
</feature>
<dbReference type="PIRSF" id="PIRSF000726">
    <property type="entry name" value="Asp_kin"/>
    <property type="match status" value="1"/>
</dbReference>
<name>A0ABZ1BLM3_9FIRM</name>
<comment type="pathway">
    <text evidence="2 15">Amino-acid biosynthesis; L-lysine biosynthesis via DAP pathway; (S)-tetrahydrodipicolinate from L-aspartate: step 1/4.</text>
</comment>
<keyword evidence="12" id="KW-0457">Lysine biosynthesis</keyword>
<dbReference type="SUPFAM" id="SSF55021">
    <property type="entry name" value="ACT-like"/>
    <property type="match status" value="2"/>
</dbReference>
<dbReference type="InterPro" id="IPR005260">
    <property type="entry name" value="Asp_kin_monofn"/>
</dbReference>
<evidence type="ECO:0000256" key="13">
    <source>
        <dbReference type="ARBA" id="ARBA00047872"/>
    </source>
</evidence>